<sequence>MAVITLSPSPAPPLPTQSTQDIIDDFWQTNLAPAQATTKPPTVLPTNVFVQLVGQSMPQGEVKGQSVGVSYKKAVQDCIAKVKTIAAECRRNNQKYTDPHFNLDDMDYCLKSLTATSDTTSTDDTPDENTVTFDVTQRATSNGGPIFWGNVQPASTEQEPPEEPTPACAKRVGDIFDDPHFFIHKQAHVWDTRQGAEGDCWFISSLGCLCVDIQFPELIAKMCPDEARDEKVGVYGFVFFRDGEWISEIIDDKLYLSAPDYDDCDDERRAVWDRSHSRLDPEVSREEYRKTFQSGSDALFYGSCADPNETWVPLIEKAFAKAHGDYNAIDGGWPGEGIEDLTGGVTTEIVSADILDKDLLWNEGFLKVNKEFLFNAGTRQYGHADPDELGRQGIEDDHAYSLLRAVDYDGNRLCLVKNPWGETEWNGPWSDGSKEWTPEAMKALDHKFGNDGIFWMPFADFLRRYSQIWRTRLFSDEWNIAQHWTTIQVPWAGDYNDTKFEFDLPKAAKTVIVLSQLDTRYFMGLTGQYTFQLAFRLHQSGEKQHIIRGYSSGDRSAITEVDLEAGSYEVLLQISGQRDSTLPKVEEVVKQNWLTRREKLMSIGFSYDIANAKGQGKEPDSKVGTTTDVVPTAPSAPATVVDASNVDATAAAGTSVGATFTVDTNDAAASDDAPWDAVCVVGLKVFCPGTATVIRVVKPTTAAPAVGKANLDVDDPEKDATEKVAT</sequence>
<dbReference type="SUPFAM" id="SSF54001">
    <property type="entry name" value="Cysteine proteinases"/>
    <property type="match status" value="1"/>
</dbReference>
<dbReference type="OrthoDB" id="424753at2759"/>
<comment type="similarity">
    <text evidence="1">Belongs to the peptidase C2 family.</text>
</comment>
<evidence type="ECO:0000259" key="12">
    <source>
        <dbReference type="PROSITE" id="PS50203"/>
    </source>
</evidence>
<name>A0A2J6QP52_9HELO</name>
<evidence type="ECO:0000256" key="2">
    <source>
        <dbReference type="ARBA" id="ARBA00022553"/>
    </source>
</evidence>
<dbReference type="PANTHER" id="PTHR10183:SF425">
    <property type="entry name" value="CALPAIN-5"/>
    <property type="match status" value="1"/>
</dbReference>
<keyword evidence="3 11" id="KW-0645">Protease</keyword>
<evidence type="ECO:0000256" key="6">
    <source>
        <dbReference type="ARBA" id="ARBA00022771"/>
    </source>
</evidence>
<dbReference type="FunFam" id="3.90.70.10:FF:000010">
    <property type="entry name" value="Calpain 15"/>
    <property type="match status" value="1"/>
</dbReference>
<dbReference type="InterPro" id="IPR038765">
    <property type="entry name" value="Papain-like_cys_pep_sf"/>
</dbReference>
<keyword evidence="6" id="KW-0863">Zinc-finger</keyword>
<dbReference type="InterPro" id="IPR022684">
    <property type="entry name" value="Calpain_cysteine_protease"/>
</dbReference>
<keyword evidence="4" id="KW-0479">Metal-binding</keyword>
<evidence type="ECO:0000256" key="3">
    <source>
        <dbReference type="ARBA" id="ARBA00022670"/>
    </source>
</evidence>
<dbReference type="GO" id="GO:0008270">
    <property type="term" value="F:zinc ion binding"/>
    <property type="evidence" value="ECO:0007669"/>
    <property type="project" value="UniProtKB-KW"/>
</dbReference>
<dbReference type="EMBL" id="KZ613465">
    <property type="protein sequence ID" value="PMD28024.1"/>
    <property type="molecule type" value="Genomic_DNA"/>
</dbReference>
<keyword evidence="9" id="KW-0862">Zinc</keyword>
<dbReference type="Pfam" id="PF00648">
    <property type="entry name" value="Peptidase_C2"/>
    <property type="match status" value="2"/>
</dbReference>
<dbReference type="PROSITE" id="PS50203">
    <property type="entry name" value="CALPAIN_CAT"/>
    <property type="match status" value="1"/>
</dbReference>
<keyword evidence="14" id="KW-1185">Reference proteome</keyword>
<evidence type="ECO:0000256" key="1">
    <source>
        <dbReference type="ARBA" id="ARBA00007623"/>
    </source>
</evidence>
<evidence type="ECO:0000256" key="11">
    <source>
        <dbReference type="PROSITE-ProRule" id="PRU00239"/>
    </source>
</evidence>
<keyword evidence="8 11" id="KW-0788">Thiol protease</keyword>
<dbReference type="Gene3D" id="3.90.70.10">
    <property type="entry name" value="Cysteine proteinases"/>
    <property type="match status" value="1"/>
</dbReference>
<reference evidence="13 14" key="1">
    <citation type="submission" date="2016-05" db="EMBL/GenBank/DDBJ databases">
        <title>A degradative enzymes factory behind the ericoid mycorrhizal symbiosis.</title>
        <authorList>
            <consortium name="DOE Joint Genome Institute"/>
            <person name="Martino E."/>
            <person name="Morin E."/>
            <person name="Grelet G."/>
            <person name="Kuo A."/>
            <person name="Kohler A."/>
            <person name="Daghino S."/>
            <person name="Barry K."/>
            <person name="Choi C."/>
            <person name="Cichocki N."/>
            <person name="Clum A."/>
            <person name="Copeland A."/>
            <person name="Hainaut M."/>
            <person name="Haridas S."/>
            <person name="Labutti K."/>
            <person name="Lindquist E."/>
            <person name="Lipzen A."/>
            <person name="Khouja H.-R."/>
            <person name="Murat C."/>
            <person name="Ohm R."/>
            <person name="Olson A."/>
            <person name="Spatafora J."/>
            <person name="Veneault-Fourrey C."/>
            <person name="Henrissat B."/>
            <person name="Grigoriev I."/>
            <person name="Martin F."/>
            <person name="Perotto S."/>
        </authorList>
    </citation>
    <scope>NUCLEOTIDE SEQUENCE [LARGE SCALE GENOMIC DNA]</scope>
    <source>
        <strain evidence="13 14">UAMH 7357</strain>
    </source>
</reference>
<evidence type="ECO:0000256" key="8">
    <source>
        <dbReference type="ARBA" id="ARBA00022807"/>
    </source>
</evidence>
<organism evidence="13 14">
    <name type="scientific">Hyaloscypha hepaticicola</name>
    <dbReference type="NCBI Taxonomy" id="2082293"/>
    <lineage>
        <taxon>Eukaryota</taxon>
        <taxon>Fungi</taxon>
        <taxon>Dikarya</taxon>
        <taxon>Ascomycota</taxon>
        <taxon>Pezizomycotina</taxon>
        <taxon>Leotiomycetes</taxon>
        <taxon>Helotiales</taxon>
        <taxon>Hyaloscyphaceae</taxon>
        <taxon>Hyaloscypha</taxon>
    </lineage>
</organism>
<feature type="active site" evidence="10 11">
    <location>
        <position position="200"/>
    </location>
</feature>
<feature type="active site" evidence="10 11">
    <location>
        <position position="398"/>
    </location>
</feature>
<gene>
    <name evidence="13" type="ORF">NA56DRAFT_640730</name>
</gene>
<evidence type="ECO:0000313" key="13">
    <source>
        <dbReference type="EMBL" id="PMD28024.1"/>
    </source>
</evidence>
<evidence type="ECO:0000256" key="5">
    <source>
        <dbReference type="ARBA" id="ARBA00022737"/>
    </source>
</evidence>
<dbReference type="Proteomes" id="UP000235672">
    <property type="component" value="Unassembled WGS sequence"/>
</dbReference>
<keyword evidence="7 11" id="KW-0378">Hydrolase</keyword>
<keyword evidence="2" id="KW-0597">Phosphoprotein</keyword>
<evidence type="ECO:0000256" key="10">
    <source>
        <dbReference type="PIRSR" id="PIRSR622684-1"/>
    </source>
</evidence>
<evidence type="ECO:0000256" key="4">
    <source>
        <dbReference type="ARBA" id="ARBA00022723"/>
    </source>
</evidence>
<feature type="active site" evidence="10 11">
    <location>
        <position position="418"/>
    </location>
</feature>
<evidence type="ECO:0000256" key="9">
    <source>
        <dbReference type="ARBA" id="ARBA00022833"/>
    </source>
</evidence>
<evidence type="ECO:0000256" key="7">
    <source>
        <dbReference type="ARBA" id="ARBA00022801"/>
    </source>
</evidence>
<protein>
    <submittedName>
        <fullName evidence="13">Cysteine proteinase</fullName>
    </submittedName>
</protein>
<dbReference type="SMART" id="SM00230">
    <property type="entry name" value="CysPc"/>
    <property type="match status" value="1"/>
</dbReference>
<dbReference type="GO" id="GO:0006508">
    <property type="term" value="P:proteolysis"/>
    <property type="evidence" value="ECO:0007669"/>
    <property type="project" value="UniProtKB-KW"/>
</dbReference>
<accession>A0A2J6QP52</accession>
<proteinExistence type="inferred from homology"/>
<dbReference type="STRING" id="1745343.A0A2J6QP52"/>
<dbReference type="AlphaFoldDB" id="A0A2J6QP52"/>
<keyword evidence="5" id="KW-0677">Repeat</keyword>
<feature type="domain" description="Calpain catalytic" evidence="12">
    <location>
        <begin position="170"/>
        <end position="474"/>
    </location>
</feature>
<evidence type="ECO:0000313" key="14">
    <source>
        <dbReference type="Proteomes" id="UP000235672"/>
    </source>
</evidence>
<dbReference type="PANTHER" id="PTHR10183">
    <property type="entry name" value="CALPAIN"/>
    <property type="match status" value="1"/>
</dbReference>
<dbReference type="GO" id="GO:0004198">
    <property type="term" value="F:calcium-dependent cysteine-type endopeptidase activity"/>
    <property type="evidence" value="ECO:0007669"/>
    <property type="project" value="InterPro"/>
</dbReference>
<dbReference type="InterPro" id="IPR001300">
    <property type="entry name" value="Peptidase_C2_calpain_cat"/>
</dbReference>